<organism evidence="8 13">
    <name type="scientific">Levilactobacillus brevis</name>
    <name type="common">Lactobacillus brevis</name>
    <dbReference type="NCBI Taxonomy" id="1580"/>
    <lineage>
        <taxon>Bacteria</taxon>
        <taxon>Bacillati</taxon>
        <taxon>Bacillota</taxon>
        <taxon>Bacilli</taxon>
        <taxon>Lactobacillales</taxon>
        <taxon>Lactobacillaceae</taxon>
        <taxon>Levilactobacillus</taxon>
    </lineage>
</organism>
<dbReference type="InterPro" id="IPR017968">
    <property type="entry name" value="Acylphosphatase_CS"/>
</dbReference>
<dbReference type="InterPro" id="IPR020456">
    <property type="entry name" value="Acylphosphatase"/>
</dbReference>
<sequence>METQKILVSGQVQGVGFRWSATRLAKQLTLTGTVRNLTNGQVEIIATGESATLQQFCQQLKHGLSPWINVMTLTTQSIPTHQFADFRIII</sequence>
<evidence type="ECO:0000256" key="1">
    <source>
        <dbReference type="ARBA" id="ARBA00005614"/>
    </source>
</evidence>
<reference evidence="10 12" key="2">
    <citation type="submission" date="2018-07" db="EMBL/GenBank/DDBJ databases">
        <authorList>
            <person name="Feyereisen M."/>
        </authorList>
    </citation>
    <scope>NUCLEOTIDE SEQUENCE [LARGE SCALE GENOMIC DNA]</scope>
    <source>
        <strain evidence="10 12">UCCLBBS449</strain>
    </source>
</reference>
<protein>
    <recommendedName>
        <fullName evidence="3 5">acylphosphatase</fullName>
        <ecNumber evidence="2 5">3.6.1.7</ecNumber>
    </recommendedName>
</protein>
<evidence type="ECO:0000313" key="10">
    <source>
        <dbReference type="EMBL" id="QCZ53437.1"/>
    </source>
</evidence>
<evidence type="ECO:0000259" key="7">
    <source>
        <dbReference type="PROSITE" id="PS51160"/>
    </source>
</evidence>
<feature type="active site" evidence="5">
    <location>
        <position position="36"/>
    </location>
</feature>
<feature type="domain" description="Acylphosphatase-like" evidence="7">
    <location>
        <begin position="3"/>
        <end position="90"/>
    </location>
</feature>
<reference evidence="9 11" key="1">
    <citation type="submission" date="2017-09" db="EMBL/GenBank/DDBJ databases">
        <title>Genome sequence of Lactobacillus brevis D7.</title>
        <authorList>
            <person name="Kwon M.-S."/>
            <person name="Lim S.K."/>
            <person name="Choi H.-J."/>
        </authorList>
    </citation>
    <scope>NUCLEOTIDE SEQUENCE [LARGE SCALE GENOMIC DNA]</scope>
    <source>
        <strain evidence="9 11">D7</strain>
    </source>
</reference>
<dbReference type="PROSITE" id="PS00150">
    <property type="entry name" value="ACYLPHOSPHATASE_1"/>
    <property type="match status" value="1"/>
</dbReference>
<accession>A0A0C1PYK3</accession>
<reference evidence="8" key="3">
    <citation type="submission" date="2020-12" db="EMBL/GenBank/DDBJ databases">
        <authorList>
            <person name="Mcmullen J.G."/>
        </authorList>
    </citation>
    <scope>NUCLEOTIDE SEQUENCE</scope>
    <source>
        <strain evidence="8">Dm-2019-70</strain>
    </source>
</reference>
<dbReference type="PANTHER" id="PTHR47268">
    <property type="entry name" value="ACYLPHOSPHATASE"/>
    <property type="match status" value="1"/>
</dbReference>
<evidence type="ECO:0000313" key="13">
    <source>
        <dbReference type="Proteomes" id="UP000676478"/>
    </source>
</evidence>
<name>A0A0C1PYK3_LEVBR</name>
<dbReference type="RefSeq" id="WP_024525359.1">
    <property type="nucleotide sequence ID" value="NZ_CAKMBG010000001.1"/>
</dbReference>
<comment type="catalytic activity">
    <reaction evidence="4 5">
        <text>an acyl phosphate + H2O = a carboxylate + phosphate + H(+)</text>
        <dbReference type="Rhea" id="RHEA:14965"/>
        <dbReference type="ChEBI" id="CHEBI:15377"/>
        <dbReference type="ChEBI" id="CHEBI:15378"/>
        <dbReference type="ChEBI" id="CHEBI:29067"/>
        <dbReference type="ChEBI" id="CHEBI:43474"/>
        <dbReference type="ChEBI" id="CHEBI:59918"/>
        <dbReference type="EC" id="3.6.1.7"/>
    </reaction>
</comment>
<evidence type="ECO:0000256" key="3">
    <source>
        <dbReference type="ARBA" id="ARBA00015991"/>
    </source>
</evidence>
<dbReference type="Proteomes" id="UP000307074">
    <property type="component" value="Chromosome"/>
</dbReference>
<evidence type="ECO:0000313" key="11">
    <source>
        <dbReference type="Proteomes" id="UP000217918"/>
    </source>
</evidence>
<evidence type="ECO:0000256" key="4">
    <source>
        <dbReference type="ARBA" id="ARBA00047645"/>
    </source>
</evidence>
<proteinExistence type="inferred from homology"/>
<gene>
    <name evidence="9" type="ORF">CNR29_05590</name>
    <name evidence="8" type="ORF">JK167_00405</name>
    <name evidence="10" type="ORF">UCCLBBS449_1493</name>
</gene>
<dbReference type="PROSITE" id="PS51160">
    <property type="entry name" value="ACYLPHOSPHATASE_3"/>
    <property type="match status" value="1"/>
</dbReference>
<dbReference type="EMBL" id="JAERKF010000001">
    <property type="protein sequence ID" value="MBS1009290.1"/>
    <property type="molecule type" value="Genomic_DNA"/>
</dbReference>
<dbReference type="PANTHER" id="PTHR47268:SF4">
    <property type="entry name" value="ACYLPHOSPHATASE"/>
    <property type="match status" value="1"/>
</dbReference>
<evidence type="ECO:0000256" key="2">
    <source>
        <dbReference type="ARBA" id="ARBA00012150"/>
    </source>
</evidence>
<dbReference type="Proteomes" id="UP000217918">
    <property type="component" value="Unassembled WGS sequence"/>
</dbReference>
<evidence type="ECO:0000313" key="9">
    <source>
        <dbReference type="EMBL" id="PBQ23506.1"/>
    </source>
</evidence>
<dbReference type="Proteomes" id="UP000676478">
    <property type="component" value="Unassembled WGS sequence"/>
</dbReference>
<reference evidence="8" key="4">
    <citation type="submission" date="2022-09" db="EMBL/GenBank/DDBJ databases">
        <title>Genome-inferred correspondence between phylogeny and metabolic traits in the wild Drosophila gut microbiome.</title>
        <authorList>
            <person name="Bueno E."/>
            <person name="Blow F."/>
            <person name="Douglas A.E."/>
        </authorList>
    </citation>
    <scope>NUCLEOTIDE SEQUENCE</scope>
    <source>
        <strain evidence="8">Dm-2019-70</strain>
    </source>
</reference>
<evidence type="ECO:0000256" key="6">
    <source>
        <dbReference type="RuleBase" id="RU004168"/>
    </source>
</evidence>
<dbReference type="OrthoDB" id="9808093at2"/>
<dbReference type="Pfam" id="PF00708">
    <property type="entry name" value="Acylphosphatase"/>
    <property type="match status" value="1"/>
</dbReference>
<dbReference type="AlphaFoldDB" id="A0A0C1PYK3"/>
<dbReference type="Gene3D" id="3.30.70.100">
    <property type="match status" value="1"/>
</dbReference>
<dbReference type="InterPro" id="IPR036046">
    <property type="entry name" value="Acylphosphatase-like_dom_sf"/>
</dbReference>
<dbReference type="EMBL" id="NVYO01000001">
    <property type="protein sequence ID" value="PBQ23506.1"/>
    <property type="molecule type" value="Genomic_DNA"/>
</dbReference>
<evidence type="ECO:0000313" key="12">
    <source>
        <dbReference type="Proteomes" id="UP000307074"/>
    </source>
</evidence>
<evidence type="ECO:0000256" key="5">
    <source>
        <dbReference type="PROSITE-ProRule" id="PRU00520"/>
    </source>
</evidence>
<evidence type="ECO:0000313" key="8">
    <source>
        <dbReference type="EMBL" id="MBS1009290.1"/>
    </source>
</evidence>
<dbReference type="GO" id="GO:0003998">
    <property type="term" value="F:acylphosphatase activity"/>
    <property type="evidence" value="ECO:0007669"/>
    <property type="project" value="UniProtKB-EC"/>
</dbReference>
<comment type="similarity">
    <text evidence="1 6">Belongs to the acylphosphatase family.</text>
</comment>
<feature type="active site" evidence="5">
    <location>
        <position position="18"/>
    </location>
</feature>
<dbReference type="InterPro" id="IPR001792">
    <property type="entry name" value="Acylphosphatase-like_dom"/>
</dbReference>
<keyword evidence="5" id="KW-0378">Hydrolase</keyword>
<dbReference type="EMBL" id="CP031198">
    <property type="protein sequence ID" value="QCZ53437.1"/>
    <property type="molecule type" value="Genomic_DNA"/>
</dbReference>
<dbReference type="SUPFAM" id="SSF54975">
    <property type="entry name" value="Acylphosphatase/BLUF domain-like"/>
    <property type="match status" value="1"/>
</dbReference>
<dbReference type="EC" id="3.6.1.7" evidence="2 5"/>